<dbReference type="InterPro" id="IPR052539">
    <property type="entry name" value="MGD_biosynthesis_adapter"/>
</dbReference>
<feature type="domain" description="Molybdopterin-guanine dinucleotide biosynthesis protein B (MobB)" evidence="1">
    <location>
        <begin position="8"/>
        <end position="152"/>
    </location>
</feature>
<evidence type="ECO:0000313" key="2">
    <source>
        <dbReference type="EMBL" id="WPL15906.1"/>
    </source>
</evidence>
<dbReference type="InterPro" id="IPR004435">
    <property type="entry name" value="MobB_dom"/>
</dbReference>
<organism evidence="2 3">
    <name type="scientific">Thiorhodovibrio winogradskyi</name>
    <dbReference type="NCBI Taxonomy" id="77007"/>
    <lineage>
        <taxon>Bacteria</taxon>
        <taxon>Pseudomonadati</taxon>
        <taxon>Pseudomonadota</taxon>
        <taxon>Gammaproteobacteria</taxon>
        <taxon>Chromatiales</taxon>
        <taxon>Chromatiaceae</taxon>
        <taxon>Thiorhodovibrio</taxon>
    </lineage>
</organism>
<accession>A0ABZ0S4B2</accession>
<dbReference type="Gene3D" id="3.40.50.300">
    <property type="entry name" value="P-loop containing nucleotide triphosphate hydrolases"/>
    <property type="match status" value="1"/>
</dbReference>
<dbReference type="RefSeq" id="WP_328986455.1">
    <property type="nucleotide sequence ID" value="NZ_CP121472.1"/>
</dbReference>
<dbReference type="CDD" id="cd03116">
    <property type="entry name" value="MobB"/>
    <property type="match status" value="1"/>
</dbReference>
<evidence type="ECO:0000259" key="1">
    <source>
        <dbReference type="Pfam" id="PF03205"/>
    </source>
</evidence>
<dbReference type="SUPFAM" id="SSF52540">
    <property type="entry name" value="P-loop containing nucleoside triphosphate hydrolases"/>
    <property type="match status" value="1"/>
</dbReference>
<keyword evidence="3" id="KW-1185">Reference proteome</keyword>
<sequence>MSQSVAHVGFAAPSGTGKTSLLTRLVPVLRARGLRLGYLKHAHHGFDLDTPGKDSYLLREAGASAVLIASARRWAFIQERVADEPHAGQPETRDERPPLDALLARFDADTTDLVLIEGWHGAPLPRIALHRRALGRAFLDFDDPDLIAVATDAPEQVPDTLPRLPLGEPGVIADFILNHPRIGLVGRRDRQHPGHACGSTES</sequence>
<dbReference type="NCBIfam" id="TIGR00176">
    <property type="entry name" value="mobB"/>
    <property type="match status" value="1"/>
</dbReference>
<dbReference type="EMBL" id="CP121472">
    <property type="protein sequence ID" value="WPL15906.1"/>
    <property type="molecule type" value="Genomic_DNA"/>
</dbReference>
<proteinExistence type="predicted"/>
<evidence type="ECO:0000313" key="3">
    <source>
        <dbReference type="Proteomes" id="UP001432180"/>
    </source>
</evidence>
<dbReference type="PANTHER" id="PTHR40072">
    <property type="entry name" value="MOLYBDOPTERIN-GUANINE DINUCLEOTIDE BIOSYNTHESIS ADAPTER PROTEIN-RELATED"/>
    <property type="match status" value="1"/>
</dbReference>
<dbReference type="Proteomes" id="UP001432180">
    <property type="component" value="Chromosome"/>
</dbReference>
<dbReference type="PANTHER" id="PTHR40072:SF1">
    <property type="entry name" value="MOLYBDOPTERIN-GUANINE DINUCLEOTIDE BIOSYNTHESIS ADAPTER PROTEIN"/>
    <property type="match status" value="1"/>
</dbReference>
<gene>
    <name evidence="2" type="primary">mobB</name>
    <name evidence="2" type="ORF">Thiowin_00835</name>
</gene>
<protein>
    <submittedName>
        <fullName evidence="2">Molybdenum cofactor biosynthesis adapter protein</fullName>
    </submittedName>
</protein>
<dbReference type="InterPro" id="IPR027417">
    <property type="entry name" value="P-loop_NTPase"/>
</dbReference>
<dbReference type="Pfam" id="PF03205">
    <property type="entry name" value="MobB"/>
    <property type="match status" value="1"/>
</dbReference>
<reference evidence="2 3" key="1">
    <citation type="journal article" date="2023" name="Microorganisms">
        <title>Thiorhodovibrio frisius and Trv. litoralis spp. nov., Two Novel Members from a Clade of Fastidious Purple Sulfur Bacteria That Exhibit Unique Red-Shifted Light-Harvesting Capabilities.</title>
        <authorList>
            <person name="Methner A."/>
            <person name="Kuzyk S.B."/>
            <person name="Petersen J."/>
            <person name="Bauer S."/>
            <person name="Brinkmann H."/>
            <person name="Sichau K."/>
            <person name="Wanner G."/>
            <person name="Wolf J."/>
            <person name="Neumann-Schaal M."/>
            <person name="Henke P."/>
            <person name="Tank M."/>
            <person name="Sproer C."/>
            <person name="Bunk B."/>
            <person name="Overmann J."/>
        </authorList>
    </citation>
    <scope>NUCLEOTIDE SEQUENCE [LARGE SCALE GENOMIC DNA]</scope>
    <source>
        <strain evidence="2 3">DSM 6702</strain>
    </source>
</reference>
<name>A0ABZ0S4B2_9GAMM</name>